<dbReference type="InterPro" id="IPR029055">
    <property type="entry name" value="Ntn_hydrolases_N"/>
</dbReference>
<dbReference type="Gene3D" id="3.60.20.10">
    <property type="entry name" value="Glutamine Phosphoribosylpyrophosphate, subunit 1, domain 1"/>
    <property type="match status" value="1"/>
</dbReference>
<keyword evidence="2" id="KW-1185">Reference proteome</keyword>
<comment type="caution">
    <text evidence="1">The sequence shown here is derived from an EMBL/GenBank/DDBJ whole genome shotgun (WGS) entry which is preliminary data.</text>
</comment>
<evidence type="ECO:0000313" key="2">
    <source>
        <dbReference type="Proteomes" id="UP000622580"/>
    </source>
</evidence>
<dbReference type="EMBL" id="JAGSGD010000001">
    <property type="protein sequence ID" value="MBR7618758.1"/>
    <property type="molecule type" value="Genomic_DNA"/>
</dbReference>
<proteinExistence type="predicted"/>
<name>A0A941D1V2_9CAUL</name>
<dbReference type="AlphaFoldDB" id="A0A941D1V2"/>
<accession>A0A941D1V2</accession>
<organism evidence="1 2">
    <name type="scientific">Phenylobacterium glaciei</name>
    <dbReference type="NCBI Taxonomy" id="2803784"/>
    <lineage>
        <taxon>Bacteria</taxon>
        <taxon>Pseudomonadati</taxon>
        <taxon>Pseudomonadota</taxon>
        <taxon>Alphaproteobacteria</taxon>
        <taxon>Caulobacterales</taxon>
        <taxon>Caulobacteraceae</taxon>
        <taxon>Phenylobacterium</taxon>
    </lineage>
</organism>
<reference evidence="1" key="1">
    <citation type="submission" date="2021-04" db="EMBL/GenBank/DDBJ databases">
        <title>Draft genome assembly of strain Phenylobacterium sp. 20VBR1 using MiniION and Illumina platforms.</title>
        <authorList>
            <person name="Thomas F.A."/>
            <person name="Krishnan K.P."/>
            <person name="Sinha R.K."/>
        </authorList>
    </citation>
    <scope>NUCLEOTIDE SEQUENCE</scope>
    <source>
        <strain evidence="1">20VBR1</strain>
    </source>
</reference>
<sequence>MTYCLGILLRSGLVLASDSRSNAGVDQVIHVRKLAFLPVASGCSVAIMSAGNLATTQAVVSTLQEKSGSGLAGLDIAAAKTLFEVASIVGAALRAIAERDGSYVAAYGDAAASFLIGGQMAGEEPRLFQIYAASNFVEATDRSPFLQIGETKYGKPILVRALTIETSLEEAAKLALLSFDATLRSNVSVGMPIDLLTYVADSFSTGGIKTIEVHDPYWMALRDAYGKGLAALIDSLPTP</sequence>
<dbReference type="RefSeq" id="WP_215338677.1">
    <property type="nucleotide sequence ID" value="NZ_JAGSGD010000001.1"/>
</dbReference>
<dbReference type="Proteomes" id="UP000622580">
    <property type="component" value="Unassembled WGS sequence"/>
</dbReference>
<dbReference type="PIRSF" id="PIRSF009120">
    <property type="entry name" value="UCP009120_prtse"/>
    <property type="match status" value="1"/>
</dbReference>
<dbReference type="InterPro" id="IPR016545">
    <property type="entry name" value="UCP009120_prtse"/>
</dbReference>
<protein>
    <submittedName>
        <fullName evidence="1">Peptidase</fullName>
    </submittedName>
</protein>
<evidence type="ECO:0000313" key="1">
    <source>
        <dbReference type="EMBL" id="MBR7618758.1"/>
    </source>
</evidence>
<dbReference type="SUPFAM" id="SSF56235">
    <property type="entry name" value="N-terminal nucleophile aminohydrolases (Ntn hydrolases)"/>
    <property type="match status" value="1"/>
</dbReference>
<gene>
    <name evidence="1" type="ORF">JKL49_05090</name>
</gene>